<evidence type="ECO:0000256" key="2">
    <source>
        <dbReference type="ARBA" id="ARBA00023125"/>
    </source>
</evidence>
<evidence type="ECO:0000313" key="7">
    <source>
        <dbReference type="Proteomes" id="UP001550850"/>
    </source>
</evidence>
<keyword evidence="7" id="KW-1185">Reference proteome</keyword>
<gene>
    <name evidence="6" type="ORF">AB0E65_24270</name>
</gene>
<dbReference type="Gene3D" id="1.10.1660.10">
    <property type="match status" value="1"/>
</dbReference>
<reference evidence="6 7" key="1">
    <citation type="submission" date="2024-06" db="EMBL/GenBank/DDBJ databases">
        <title>The Natural Products Discovery Center: Release of the First 8490 Sequenced Strains for Exploring Actinobacteria Biosynthetic Diversity.</title>
        <authorList>
            <person name="Kalkreuter E."/>
            <person name="Kautsar S.A."/>
            <person name="Yang D."/>
            <person name="Bader C.D."/>
            <person name="Teijaro C.N."/>
            <person name="Fluegel L."/>
            <person name="Davis C.M."/>
            <person name="Simpson J.R."/>
            <person name="Lauterbach L."/>
            <person name="Steele A.D."/>
            <person name="Gui C."/>
            <person name="Meng S."/>
            <person name="Li G."/>
            <person name="Viehrig K."/>
            <person name="Ye F."/>
            <person name="Su P."/>
            <person name="Kiefer A.F."/>
            <person name="Nichols A."/>
            <person name="Cepeda A.J."/>
            <person name="Yan W."/>
            <person name="Fan B."/>
            <person name="Jiang Y."/>
            <person name="Adhikari A."/>
            <person name="Zheng C.-J."/>
            <person name="Schuster L."/>
            <person name="Cowan T.M."/>
            <person name="Smanski M.J."/>
            <person name="Chevrette M.G."/>
            <person name="De Carvalho L.P.S."/>
            <person name="Shen B."/>
        </authorList>
    </citation>
    <scope>NUCLEOTIDE SEQUENCE [LARGE SCALE GENOMIC DNA]</scope>
    <source>
        <strain evidence="6 7">NPDC038104</strain>
    </source>
</reference>
<keyword evidence="2" id="KW-0238">DNA-binding</keyword>
<dbReference type="Proteomes" id="UP001550850">
    <property type="component" value="Unassembled WGS sequence"/>
</dbReference>
<feature type="domain" description="HTH merR-type" evidence="5">
    <location>
        <begin position="4"/>
        <end position="73"/>
    </location>
</feature>
<evidence type="ECO:0000256" key="3">
    <source>
        <dbReference type="ARBA" id="ARBA00023159"/>
    </source>
</evidence>
<dbReference type="PRINTS" id="PR00040">
    <property type="entry name" value="HTHMERR"/>
</dbReference>
<keyword evidence="4" id="KW-0804">Transcription</keyword>
<evidence type="ECO:0000256" key="1">
    <source>
        <dbReference type="ARBA" id="ARBA00023015"/>
    </source>
</evidence>
<organism evidence="6 7">
    <name type="scientific">Streptomyces fragilis</name>
    <dbReference type="NCBI Taxonomy" id="67301"/>
    <lineage>
        <taxon>Bacteria</taxon>
        <taxon>Bacillati</taxon>
        <taxon>Actinomycetota</taxon>
        <taxon>Actinomycetes</taxon>
        <taxon>Kitasatosporales</taxon>
        <taxon>Streptomycetaceae</taxon>
        <taxon>Streptomyces</taxon>
    </lineage>
</organism>
<dbReference type="SMART" id="SM00422">
    <property type="entry name" value="HTH_MERR"/>
    <property type="match status" value="1"/>
</dbReference>
<dbReference type="PROSITE" id="PS50937">
    <property type="entry name" value="HTH_MERR_2"/>
    <property type="match status" value="1"/>
</dbReference>
<proteinExistence type="predicted"/>
<dbReference type="EMBL" id="JBEZUR010000054">
    <property type="protein sequence ID" value="MEU3557306.1"/>
    <property type="molecule type" value="Genomic_DNA"/>
</dbReference>
<keyword evidence="3" id="KW-0010">Activator</keyword>
<dbReference type="InterPro" id="IPR012925">
    <property type="entry name" value="TipAS_dom"/>
</dbReference>
<dbReference type="RefSeq" id="WP_108955701.1">
    <property type="nucleotide sequence ID" value="NZ_BEVZ01000006.1"/>
</dbReference>
<dbReference type="PANTHER" id="PTHR30204:SF90">
    <property type="entry name" value="HTH-TYPE TRANSCRIPTIONAL ACTIVATOR MTA"/>
    <property type="match status" value="1"/>
</dbReference>
<dbReference type="Pfam" id="PF13411">
    <property type="entry name" value="MerR_1"/>
    <property type="match status" value="1"/>
</dbReference>
<dbReference type="Gene3D" id="1.10.490.50">
    <property type="entry name" value="Antibiotic binding domain of TipA-like multidrug resistance regulators"/>
    <property type="match status" value="1"/>
</dbReference>
<accession>A0ABV2YNJ2</accession>
<evidence type="ECO:0000256" key="4">
    <source>
        <dbReference type="ARBA" id="ARBA00023163"/>
    </source>
</evidence>
<comment type="caution">
    <text evidence="6">The sequence shown here is derived from an EMBL/GenBank/DDBJ whole genome shotgun (WGS) entry which is preliminary data.</text>
</comment>
<name>A0ABV2YNJ2_9ACTN</name>
<dbReference type="PANTHER" id="PTHR30204">
    <property type="entry name" value="REDOX-CYCLING DRUG-SENSING TRANSCRIPTIONAL ACTIVATOR SOXR"/>
    <property type="match status" value="1"/>
</dbReference>
<dbReference type="InterPro" id="IPR009061">
    <property type="entry name" value="DNA-bd_dom_put_sf"/>
</dbReference>
<dbReference type="SUPFAM" id="SSF46955">
    <property type="entry name" value="Putative DNA-binding domain"/>
    <property type="match status" value="1"/>
</dbReference>
<protein>
    <submittedName>
        <fullName evidence="6">TipAS antibiotic-recognition domain-containing protein</fullName>
    </submittedName>
</protein>
<dbReference type="InterPro" id="IPR036244">
    <property type="entry name" value="TipA-like_antibiotic-bd"/>
</dbReference>
<evidence type="ECO:0000313" key="6">
    <source>
        <dbReference type="EMBL" id="MEU3557306.1"/>
    </source>
</evidence>
<dbReference type="InterPro" id="IPR047057">
    <property type="entry name" value="MerR_fam"/>
</dbReference>
<keyword evidence="1" id="KW-0805">Transcription regulation</keyword>
<dbReference type="Pfam" id="PF07739">
    <property type="entry name" value="TipAS"/>
    <property type="match status" value="1"/>
</dbReference>
<dbReference type="SUPFAM" id="SSF89082">
    <property type="entry name" value="Antibiotic binding domain of TipA-like multidrug resistance regulators"/>
    <property type="match status" value="1"/>
</dbReference>
<dbReference type="InterPro" id="IPR000551">
    <property type="entry name" value="MerR-type_HTH_dom"/>
</dbReference>
<evidence type="ECO:0000259" key="5">
    <source>
        <dbReference type="PROSITE" id="PS50937"/>
    </source>
</evidence>
<sequence>MDEEWSITRLAKASGVTVRTLRHYDAVGLLPADRLGAGGVRHYAAASVLRLQRILLLRDLGLGLSEIAAVVDEEKDAVEALRAHLTGLLAERRRVERLVRTVTATIAHLEGERDMALEDLFDGIDPARQAAHEAELVDRFGDGARQHIAESRRRTAGWDRARADEAVAEYEAVEDAAVELIEAGAAPDDPRAVELMDRQYRAVGAFWTPDRASFTGLGRMYADSPEFRARYDAKHPRLAEFLAAAMAAYAERRLD</sequence>